<dbReference type="EMBL" id="DF844324">
    <property type="protein sequence ID" value="GAT48235.1"/>
    <property type="molecule type" value="Genomic_DNA"/>
</dbReference>
<dbReference type="InterPro" id="IPR041078">
    <property type="entry name" value="Plavaka"/>
</dbReference>
<keyword evidence="2" id="KW-1185">Reference proteome</keyword>
<reference evidence="1" key="1">
    <citation type="submission" date="2014-09" db="EMBL/GenBank/DDBJ databases">
        <title>Genome sequence of the luminous mushroom Mycena chlorophos for searching fungal bioluminescence genes.</title>
        <authorList>
            <person name="Tanaka Y."/>
            <person name="Kasuga D."/>
            <person name="Oba Y."/>
            <person name="Hase S."/>
            <person name="Sato K."/>
            <person name="Oba Y."/>
            <person name="Sakakibara Y."/>
        </authorList>
    </citation>
    <scope>NUCLEOTIDE SEQUENCE</scope>
</reference>
<evidence type="ECO:0000313" key="2">
    <source>
        <dbReference type="Proteomes" id="UP000815677"/>
    </source>
</evidence>
<evidence type="ECO:0000313" key="1">
    <source>
        <dbReference type="EMBL" id="GAT48235.1"/>
    </source>
</evidence>
<accession>A0ABQ0LAT5</accession>
<sequence length="554" mass="64584">MEYDLLMRMIYRRACEMLMEPLRRRSHRGEALKFADGVTRTAYPGVNIESMDLEELAAWLAIFNSQALHPCPICLVHKRDLHRLTCTHQWTRRTADSMAEVIRQAPSTSRTARTEYLREFGLHYFQHFLWKFNNSDPYQAVGYDCLHYFDGGIWGRHVWPLLSDYLGNLRVAETFNSHLEQFPRWRDLKHIRGATAISYSEGQTWVDILKCALPCLVEIVPPKSIFVRLVRVMQKLRVMLTLDVTTSTRLEHLENLIRDYEELCEETSEKHDKNFDFLKQHMLPHAPDIFRAKGTSRNMNTRVGEGYQQEVSDLYQETNGKAAEHQIVIHDENEEAIARLKMRVDAWQRSQAEDTDELMDPVNLDSVPHWRLGAPDCHRVSPHRVEMDHTGNQIYRNFDFKLREYLARHYPRLLILICKALYVSYQSCVNWGNERDILRCNAKFHGRPRFDSIIFEANDDATAMGQLELVFRCFISGKGAVDLAMILPYQATSWQPRTRTDCPVRVKNKQPIFVALEHVTRGALLSPIFGASREAFYVIDCIDGDMYLRLNAID</sequence>
<name>A0ABQ0LAT5_MYCCL</name>
<gene>
    <name evidence="1" type="ORF">MCHLO_05656</name>
</gene>
<organism evidence="1 2">
    <name type="scientific">Mycena chlorophos</name>
    <name type="common">Agaric fungus</name>
    <name type="synonym">Agaricus chlorophos</name>
    <dbReference type="NCBI Taxonomy" id="658473"/>
    <lineage>
        <taxon>Eukaryota</taxon>
        <taxon>Fungi</taxon>
        <taxon>Dikarya</taxon>
        <taxon>Basidiomycota</taxon>
        <taxon>Agaricomycotina</taxon>
        <taxon>Agaricomycetes</taxon>
        <taxon>Agaricomycetidae</taxon>
        <taxon>Agaricales</taxon>
        <taxon>Marasmiineae</taxon>
        <taxon>Mycenaceae</taxon>
        <taxon>Mycena</taxon>
    </lineage>
</organism>
<proteinExistence type="predicted"/>
<dbReference type="Proteomes" id="UP000815677">
    <property type="component" value="Unassembled WGS sequence"/>
</dbReference>
<dbReference type="Pfam" id="PF18759">
    <property type="entry name" value="Plavaka"/>
    <property type="match status" value="1"/>
</dbReference>
<protein>
    <submittedName>
        <fullName evidence="1">Uncharacterized protein</fullName>
    </submittedName>
</protein>